<keyword evidence="3" id="KW-1185">Reference proteome</keyword>
<evidence type="ECO:0000256" key="1">
    <source>
        <dbReference type="SAM" id="MobiDB-lite"/>
    </source>
</evidence>
<feature type="compositionally biased region" description="Polar residues" evidence="1">
    <location>
        <begin position="1"/>
        <end position="10"/>
    </location>
</feature>
<evidence type="ECO:0000313" key="3">
    <source>
        <dbReference type="Proteomes" id="UP001341840"/>
    </source>
</evidence>
<dbReference type="EMBL" id="JASCZI010241928">
    <property type="protein sequence ID" value="MED6208436.1"/>
    <property type="molecule type" value="Genomic_DNA"/>
</dbReference>
<feature type="compositionally biased region" description="Basic residues" evidence="1">
    <location>
        <begin position="43"/>
        <end position="55"/>
    </location>
</feature>
<feature type="compositionally biased region" description="Pro residues" evidence="1">
    <location>
        <begin position="30"/>
        <end position="40"/>
    </location>
</feature>
<evidence type="ECO:0000313" key="2">
    <source>
        <dbReference type="EMBL" id="MED6208436.1"/>
    </source>
</evidence>
<protein>
    <submittedName>
        <fullName evidence="2">Uncharacterized protein</fullName>
    </submittedName>
</protein>
<sequence length="80" mass="8457">MEPQFDSSSGDVALPNESASVRSPESLPAAPAPARAPRPPQRNTKKVAARGRSKGRAVEEPPEDDTTETTTNETEPSDGK</sequence>
<feature type="region of interest" description="Disordered" evidence="1">
    <location>
        <begin position="1"/>
        <end position="80"/>
    </location>
</feature>
<dbReference type="Proteomes" id="UP001341840">
    <property type="component" value="Unassembled WGS sequence"/>
</dbReference>
<gene>
    <name evidence="2" type="ORF">PIB30_045089</name>
</gene>
<name>A0ABU6YGA2_9FABA</name>
<proteinExistence type="predicted"/>
<reference evidence="2 3" key="1">
    <citation type="journal article" date="2023" name="Plants (Basel)">
        <title>Bridging the Gap: Combining Genomics and Transcriptomics Approaches to Understand Stylosanthes scabra, an Orphan Legume from the Brazilian Caatinga.</title>
        <authorList>
            <person name="Ferreira-Neto J.R.C."/>
            <person name="da Silva M.D."/>
            <person name="Binneck E."/>
            <person name="de Melo N.F."/>
            <person name="da Silva R.H."/>
            <person name="de Melo A.L.T.M."/>
            <person name="Pandolfi V."/>
            <person name="Bustamante F.O."/>
            <person name="Brasileiro-Vidal A.C."/>
            <person name="Benko-Iseppon A.M."/>
        </authorList>
    </citation>
    <scope>NUCLEOTIDE SEQUENCE [LARGE SCALE GENOMIC DNA]</scope>
    <source>
        <tissue evidence="2">Leaves</tissue>
    </source>
</reference>
<accession>A0ABU6YGA2</accession>
<comment type="caution">
    <text evidence="2">The sequence shown here is derived from an EMBL/GenBank/DDBJ whole genome shotgun (WGS) entry which is preliminary data.</text>
</comment>
<organism evidence="2 3">
    <name type="scientific">Stylosanthes scabra</name>
    <dbReference type="NCBI Taxonomy" id="79078"/>
    <lineage>
        <taxon>Eukaryota</taxon>
        <taxon>Viridiplantae</taxon>
        <taxon>Streptophyta</taxon>
        <taxon>Embryophyta</taxon>
        <taxon>Tracheophyta</taxon>
        <taxon>Spermatophyta</taxon>
        <taxon>Magnoliopsida</taxon>
        <taxon>eudicotyledons</taxon>
        <taxon>Gunneridae</taxon>
        <taxon>Pentapetalae</taxon>
        <taxon>rosids</taxon>
        <taxon>fabids</taxon>
        <taxon>Fabales</taxon>
        <taxon>Fabaceae</taxon>
        <taxon>Papilionoideae</taxon>
        <taxon>50 kb inversion clade</taxon>
        <taxon>dalbergioids sensu lato</taxon>
        <taxon>Dalbergieae</taxon>
        <taxon>Pterocarpus clade</taxon>
        <taxon>Stylosanthes</taxon>
    </lineage>
</organism>